<accession>A0ACB8RM57</accession>
<evidence type="ECO:0000313" key="1">
    <source>
        <dbReference type="EMBL" id="KAI0044731.1"/>
    </source>
</evidence>
<keyword evidence="2" id="KW-1185">Reference proteome</keyword>
<reference evidence="1" key="2">
    <citation type="journal article" date="2022" name="New Phytol.">
        <title>Evolutionary transition to the ectomycorrhizal habit in the genomes of a hyperdiverse lineage of mushroom-forming fungi.</title>
        <authorList>
            <person name="Looney B."/>
            <person name="Miyauchi S."/>
            <person name="Morin E."/>
            <person name="Drula E."/>
            <person name="Courty P.E."/>
            <person name="Kohler A."/>
            <person name="Kuo A."/>
            <person name="LaButti K."/>
            <person name="Pangilinan J."/>
            <person name="Lipzen A."/>
            <person name="Riley R."/>
            <person name="Andreopoulos W."/>
            <person name="He G."/>
            <person name="Johnson J."/>
            <person name="Nolan M."/>
            <person name="Tritt A."/>
            <person name="Barry K.W."/>
            <person name="Grigoriev I.V."/>
            <person name="Nagy L.G."/>
            <person name="Hibbett D."/>
            <person name="Henrissat B."/>
            <person name="Matheny P.B."/>
            <person name="Labbe J."/>
            <person name="Martin F.M."/>
        </authorList>
    </citation>
    <scope>NUCLEOTIDE SEQUENCE</scope>
    <source>
        <strain evidence="1">FP105234-sp</strain>
    </source>
</reference>
<proteinExistence type="predicted"/>
<evidence type="ECO:0000313" key="2">
    <source>
        <dbReference type="Proteomes" id="UP000814033"/>
    </source>
</evidence>
<organism evidence="1 2">
    <name type="scientific">Auriscalpium vulgare</name>
    <dbReference type="NCBI Taxonomy" id="40419"/>
    <lineage>
        <taxon>Eukaryota</taxon>
        <taxon>Fungi</taxon>
        <taxon>Dikarya</taxon>
        <taxon>Basidiomycota</taxon>
        <taxon>Agaricomycotina</taxon>
        <taxon>Agaricomycetes</taxon>
        <taxon>Russulales</taxon>
        <taxon>Auriscalpiaceae</taxon>
        <taxon>Auriscalpium</taxon>
    </lineage>
</organism>
<reference evidence="1" key="1">
    <citation type="submission" date="2021-02" db="EMBL/GenBank/DDBJ databases">
        <authorList>
            <consortium name="DOE Joint Genome Institute"/>
            <person name="Ahrendt S."/>
            <person name="Looney B.P."/>
            <person name="Miyauchi S."/>
            <person name="Morin E."/>
            <person name="Drula E."/>
            <person name="Courty P.E."/>
            <person name="Chicoki N."/>
            <person name="Fauchery L."/>
            <person name="Kohler A."/>
            <person name="Kuo A."/>
            <person name="Labutti K."/>
            <person name="Pangilinan J."/>
            <person name="Lipzen A."/>
            <person name="Riley R."/>
            <person name="Andreopoulos W."/>
            <person name="He G."/>
            <person name="Johnson J."/>
            <person name="Barry K.W."/>
            <person name="Grigoriev I.V."/>
            <person name="Nagy L."/>
            <person name="Hibbett D."/>
            <person name="Henrissat B."/>
            <person name="Matheny P.B."/>
            <person name="Labbe J."/>
            <person name="Martin F."/>
        </authorList>
    </citation>
    <scope>NUCLEOTIDE SEQUENCE</scope>
    <source>
        <strain evidence="1">FP105234-sp</strain>
    </source>
</reference>
<sequence>MPVNVLLQTRKRAHGSVSSRSILNLPGLKLDCAFLATGPSLPQPRISSPMASPKRTPNQGATQHNAFGSNIHSTSDDLVAANTVFDTSQLQKYNELIPIARLHPEILAAIFTLLPSIDPVIFISMAKYRLGWLIITHVCQRCRPVALHQPTLWASSITVPFAMGRRWAVAFLSRAQEVPLTIKWPLKRRRRRISPVELAFLGTNLARTRALQAFVTDDSLPAVCTPAPLLHSLDIALHSRNWDSPHSSPQFPDSLVGGAAGPSSLRGEFSEMLDALERMTALEELILRLELEGSAVNALHRDRVALATLRSLELHASLADASVFLSHIALPADVSVQGHLDYTGSKESHTRALFPAVAQHLNAPATAPITQVRIVRESEKAVKVVAWRVCEGENKGGRALQLDFLDTSGCCMLQNGLVLQALMTLASVRHEGLAV</sequence>
<gene>
    <name evidence="1" type="ORF">FA95DRAFT_1680989</name>
</gene>
<dbReference type="EMBL" id="MU275973">
    <property type="protein sequence ID" value="KAI0044731.1"/>
    <property type="molecule type" value="Genomic_DNA"/>
</dbReference>
<dbReference type="Proteomes" id="UP000814033">
    <property type="component" value="Unassembled WGS sequence"/>
</dbReference>
<comment type="caution">
    <text evidence="1">The sequence shown here is derived from an EMBL/GenBank/DDBJ whole genome shotgun (WGS) entry which is preliminary data.</text>
</comment>
<protein>
    <submittedName>
        <fullName evidence="1">Uncharacterized protein</fullName>
    </submittedName>
</protein>
<name>A0ACB8RM57_9AGAM</name>